<reference evidence="3" key="1">
    <citation type="submission" date="2022-06" db="EMBL/GenBank/DDBJ databases">
        <title>Genome Sequence of Candolleomyces eurysporus.</title>
        <authorList>
            <person name="Buettner E."/>
        </authorList>
    </citation>
    <scope>NUCLEOTIDE SEQUENCE</scope>
    <source>
        <strain evidence="3">VTCC 930004</strain>
    </source>
</reference>
<organism evidence="3 4">
    <name type="scientific">Candolleomyces eurysporus</name>
    <dbReference type="NCBI Taxonomy" id="2828524"/>
    <lineage>
        <taxon>Eukaryota</taxon>
        <taxon>Fungi</taxon>
        <taxon>Dikarya</taxon>
        <taxon>Basidiomycota</taxon>
        <taxon>Agaricomycotina</taxon>
        <taxon>Agaricomycetes</taxon>
        <taxon>Agaricomycetidae</taxon>
        <taxon>Agaricales</taxon>
        <taxon>Agaricineae</taxon>
        <taxon>Psathyrellaceae</taxon>
        <taxon>Candolleomyces</taxon>
    </lineage>
</organism>
<name>A0A9W8MDZ0_9AGAR</name>
<keyword evidence="1" id="KW-1133">Transmembrane helix</keyword>
<dbReference type="EMBL" id="JANBPK010001039">
    <property type="protein sequence ID" value="KAJ2927036.1"/>
    <property type="molecule type" value="Genomic_DNA"/>
</dbReference>
<sequence length="167" mass="18348">MVDTLALYTLENGALTCFAAIASLLCWLLMPHNLIFMGLHFVIAKLYANSLLASLNMRHQLLQIHGGLDDPPRNGVHAYGQFAKGGQEESALRIRNSVTKLDASVDYHNASSPQQPDEVYLGRNGIANGGGISQRRPRPGCEVIQFRPASSYYWNVIARSTKPSSHV</sequence>
<evidence type="ECO:0000313" key="4">
    <source>
        <dbReference type="Proteomes" id="UP001140091"/>
    </source>
</evidence>
<accession>A0A9W8MDZ0</accession>
<feature type="transmembrane region" description="Helical" evidence="1">
    <location>
        <begin position="36"/>
        <end position="55"/>
    </location>
</feature>
<dbReference type="AlphaFoldDB" id="A0A9W8MDZ0"/>
<evidence type="ECO:0000256" key="1">
    <source>
        <dbReference type="SAM" id="Phobius"/>
    </source>
</evidence>
<dbReference type="InterPro" id="IPR045339">
    <property type="entry name" value="DUF6534"/>
</dbReference>
<feature type="domain" description="DUF6534" evidence="2">
    <location>
        <begin position="1"/>
        <end position="59"/>
    </location>
</feature>
<gene>
    <name evidence="3" type="ORF">H1R20_g10065</name>
</gene>
<dbReference type="Pfam" id="PF20152">
    <property type="entry name" value="DUF6534"/>
    <property type="match status" value="1"/>
</dbReference>
<protein>
    <recommendedName>
        <fullName evidence="2">DUF6534 domain-containing protein</fullName>
    </recommendedName>
</protein>
<comment type="caution">
    <text evidence="3">The sequence shown here is derived from an EMBL/GenBank/DDBJ whole genome shotgun (WGS) entry which is preliminary data.</text>
</comment>
<keyword evidence="4" id="KW-1185">Reference proteome</keyword>
<feature type="transmembrane region" description="Helical" evidence="1">
    <location>
        <begin position="12"/>
        <end position="30"/>
    </location>
</feature>
<evidence type="ECO:0000313" key="3">
    <source>
        <dbReference type="EMBL" id="KAJ2927036.1"/>
    </source>
</evidence>
<keyword evidence="1" id="KW-0812">Transmembrane</keyword>
<dbReference type="Proteomes" id="UP001140091">
    <property type="component" value="Unassembled WGS sequence"/>
</dbReference>
<keyword evidence="1" id="KW-0472">Membrane</keyword>
<dbReference type="OrthoDB" id="3206554at2759"/>
<evidence type="ECO:0000259" key="2">
    <source>
        <dbReference type="Pfam" id="PF20152"/>
    </source>
</evidence>
<proteinExistence type="predicted"/>
<feature type="non-terminal residue" evidence="3">
    <location>
        <position position="167"/>
    </location>
</feature>